<feature type="domain" description="Endoribonuclease YicC-like C-terminal" evidence="7">
    <location>
        <begin position="166"/>
        <end position="281"/>
    </location>
</feature>
<dbReference type="InterPro" id="IPR013551">
    <property type="entry name" value="YicC-like_C"/>
</dbReference>
<dbReference type="PANTHER" id="PTHR30636">
    <property type="entry name" value="UPF0701 PROTEIN YICC"/>
    <property type="match status" value="1"/>
</dbReference>
<keyword evidence="4" id="KW-0378">Hydrolase</keyword>
<dbReference type="GO" id="GO:0004521">
    <property type="term" value="F:RNA endonuclease activity"/>
    <property type="evidence" value="ECO:0007669"/>
    <property type="project" value="InterPro"/>
</dbReference>
<comment type="cofactor">
    <cofactor evidence="1">
        <name>a divalent metal cation</name>
        <dbReference type="ChEBI" id="CHEBI:60240"/>
    </cofactor>
</comment>
<gene>
    <name evidence="8" type="ORF">B9J77_03565</name>
</gene>
<dbReference type="Proteomes" id="UP000266287">
    <property type="component" value="Unassembled WGS sequence"/>
</dbReference>
<organism evidence="8 9">
    <name type="scientific">candidate division NPL-UPA2 bacterium Unc8</name>
    <dbReference type="NCBI Taxonomy" id="1980939"/>
    <lineage>
        <taxon>Bacteria</taxon>
    </lineage>
</organism>
<feature type="domain" description="Endoribonuclease YicC-like N-terminal" evidence="6">
    <location>
        <begin position="1"/>
        <end position="148"/>
    </location>
</feature>
<reference evidence="8 9" key="1">
    <citation type="submission" date="2018-08" db="EMBL/GenBank/DDBJ databases">
        <title>Draft genome of candidate division NPL-UPA2 bacterium Unc8 that adapted to ultra-basic serpentinizing groundwater.</title>
        <authorList>
            <person name="Ishii S."/>
            <person name="Suzuki S."/>
            <person name="Nealson K.H."/>
        </authorList>
    </citation>
    <scope>NUCLEOTIDE SEQUENCE [LARGE SCALE GENOMIC DNA]</scope>
    <source>
        <strain evidence="8">Unc8</strain>
    </source>
</reference>
<proteinExistence type="inferred from homology"/>
<evidence type="ECO:0000256" key="4">
    <source>
        <dbReference type="ARBA" id="ARBA00022801"/>
    </source>
</evidence>
<evidence type="ECO:0000256" key="5">
    <source>
        <dbReference type="ARBA" id="ARBA00035648"/>
    </source>
</evidence>
<dbReference type="InterPro" id="IPR013527">
    <property type="entry name" value="YicC-like_N"/>
</dbReference>
<evidence type="ECO:0000313" key="8">
    <source>
        <dbReference type="EMBL" id="RII00215.1"/>
    </source>
</evidence>
<evidence type="ECO:0000259" key="6">
    <source>
        <dbReference type="Pfam" id="PF03755"/>
    </source>
</evidence>
<accession>A0A399FV16</accession>
<dbReference type="EMBL" id="NDHY01000006">
    <property type="protein sequence ID" value="RII00215.1"/>
    <property type="molecule type" value="Genomic_DNA"/>
</dbReference>
<keyword evidence="3" id="KW-0255">Endonuclease</keyword>
<dbReference type="Pfam" id="PF08340">
    <property type="entry name" value="YicC-like_C"/>
    <property type="match status" value="1"/>
</dbReference>
<evidence type="ECO:0000313" key="9">
    <source>
        <dbReference type="Proteomes" id="UP000266287"/>
    </source>
</evidence>
<evidence type="ECO:0000256" key="1">
    <source>
        <dbReference type="ARBA" id="ARBA00001968"/>
    </source>
</evidence>
<dbReference type="NCBIfam" id="TIGR00255">
    <property type="entry name" value="YicC/YloC family endoribonuclease"/>
    <property type="match status" value="1"/>
</dbReference>
<dbReference type="Pfam" id="PF03755">
    <property type="entry name" value="YicC-like_N"/>
    <property type="match status" value="1"/>
</dbReference>
<name>A0A399FV16_UNCN2</name>
<protein>
    <submittedName>
        <fullName evidence="8">YicC family protein</fullName>
    </submittedName>
</protein>
<comment type="similarity">
    <text evidence="5">Belongs to the YicC/YloC family.</text>
</comment>
<sequence length="281" mass="32358">MKSMTGFGRAAANRNQGELVVEIRSFNHRFFEFKTNFPPSLGNIEIKTRELLRKKVQRGSIYLSINCEDKKVKIDQELIMDYVEKIRSLKDSLGLSGEIDVSFLTRLPGAVSLGNNAKEKIKWDSLKKVIEEALRRLVMGREREGGLIQQDIIHRLAIINRHREKIKERLPLRIKKYRERLVKKIKGLAKDEERLALEVSLFTDRSDVSEEMTRFSGLLCELRRIVGASRPVGRELEFVLQEMGREVNTITAKANDLSISKAVISIKNELEKIKEQVLNVE</sequence>
<comment type="caution">
    <text evidence="8">The sequence shown here is derived from an EMBL/GenBank/DDBJ whole genome shotgun (WGS) entry which is preliminary data.</text>
</comment>
<dbReference type="InterPro" id="IPR005229">
    <property type="entry name" value="YicC/YloC-like"/>
</dbReference>
<dbReference type="PANTHER" id="PTHR30636:SF3">
    <property type="entry name" value="UPF0701 PROTEIN YICC"/>
    <property type="match status" value="1"/>
</dbReference>
<evidence type="ECO:0000259" key="7">
    <source>
        <dbReference type="Pfam" id="PF08340"/>
    </source>
</evidence>
<evidence type="ECO:0000256" key="3">
    <source>
        <dbReference type="ARBA" id="ARBA00022759"/>
    </source>
</evidence>
<dbReference type="GO" id="GO:0016787">
    <property type="term" value="F:hydrolase activity"/>
    <property type="evidence" value="ECO:0007669"/>
    <property type="project" value="UniProtKB-KW"/>
</dbReference>
<dbReference type="AlphaFoldDB" id="A0A399FV16"/>
<evidence type="ECO:0000256" key="2">
    <source>
        <dbReference type="ARBA" id="ARBA00022722"/>
    </source>
</evidence>
<keyword evidence="2" id="KW-0540">Nuclease</keyword>